<dbReference type="PROSITE" id="PS51379">
    <property type="entry name" value="4FE4S_FER_2"/>
    <property type="match status" value="2"/>
</dbReference>
<dbReference type="Pfam" id="PF12838">
    <property type="entry name" value="Fer4_7"/>
    <property type="match status" value="1"/>
</dbReference>
<dbReference type="Gene3D" id="3.40.50.360">
    <property type="match status" value="1"/>
</dbReference>
<dbReference type="SUPFAM" id="SSF52218">
    <property type="entry name" value="Flavoproteins"/>
    <property type="match status" value="1"/>
</dbReference>
<evidence type="ECO:0000256" key="3">
    <source>
        <dbReference type="ARBA" id="ARBA00023014"/>
    </source>
</evidence>
<keyword evidence="3" id="KW-0411">Iron-sulfur</keyword>
<reference evidence="5" key="1">
    <citation type="submission" date="2022-12" db="EMBL/GenBank/DDBJ databases">
        <title>Peptostreptococcus.</title>
        <authorList>
            <person name="Lee S.H."/>
        </authorList>
    </citation>
    <scope>NUCLEOTIDE SEQUENCE</scope>
    <source>
        <strain evidence="5">CBA3647</strain>
    </source>
</reference>
<dbReference type="InterPro" id="IPR017896">
    <property type="entry name" value="4Fe4S_Fe-S-bd"/>
</dbReference>
<dbReference type="NCBIfam" id="NF038196">
    <property type="entry name" value="ferrodoxin_EFR1"/>
    <property type="match status" value="1"/>
</dbReference>
<sequence length="250" mass="28533">MILYFSATGNCKYVAERIAAAFDDTAVSIEKADTHISLSENEMLGFVTPVNWWELPVLTREFMQNLTINDANVPYSYIVTTYGTTPGCTFADAKKILKGKGIELDAGYSIKMPDNWTPIFDLSDTEKVRQQNEEAEHYIDEVLKHIRERSKGNLMQHKKPLAVKLLTDPFLNAERKTKNFYVEDNCIGCGLCAKRCPVQAIEIRDKKPVWVKERCALCLRCLHHCPKFAIQYGNGKTKQHGQYRNPHTKV</sequence>
<evidence type="ECO:0000256" key="2">
    <source>
        <dbReference type="ARBA" id="ARBA00023004"/>
    </source>
</evidence>
<dbReference type="RefSeq" id="WP_269310742.1">
    <property type="nucleotide sequence ID" value="NZ_CP114052.1"/>
</dbReference>
<keyword evidence="1" id="KW-0479">Metal-binding</keyword>
<feature type="domain" description="4Fe-4S ferredoxin-type" evidence="4">
    <location>
        <begin position="177"/>
        <end position="206"/>
    </location>
</feature>
<dbReference type="Proteomes" id="UP001164187">
    <property type="component" value="Chromosome"/>
</dbReference>
<dbReference type="SUPFAM" id="SSF54862">
    <property type="entry name" value="4Fe-4S ferredoxins"/>
    <property type="match status" value="1"/>
</dbReference>
<dbReference type="InterPro" id="IPR017900">
    <property type="entry name" value="4Fe4S_Fe_S_CS"/>
</dbReference>
<evidence type="ECO:0000256" key="1">
    <source>
        <dbReference type="ARBA" id="ARBA00022723"/>
    </source>
</evidence>
<dbReference type="PROSITE" id="PS00198">
    <property type="entry name" value="4FE4S_FER_1"/>
    <property type="match status" value="2"/>
</dbReference>
<evidence type="ECO:0000313" key="5">
    <source>
        <dbReference type="EMBL" id="WAW14081.1"/>
    </source>
</evidence>
<dbReference type="PANTHER" id="PTHR43122">
    <property type="entry name" value="FERREDOXIN SUBUNIT OF PYRUVATE:FLAVODOXIN OXIDOREDUCTASE-RELATED"/>
    <property type="match status" value="1"/>
</dbReference>
<name>A0ABY7JL51_9FIRM</name>
<dbReference type="InterPro" id="IPR029039">
    <property type="entry name" value="Flavoprotein-like_sf"/>
</dbReference>
<keyword evidence="2" id="KW-0408">Iron</keyword>
<dbReference type="Gene3D" id="3.30.70.20">
    <property type="match status" value="1"/>
</dbReference>
<dbReference type="InterPro" id="IPR026816">
    <property type="entry name" value="Flavodoxin_dom"/>
</dbReference>
<dbReference type="EMBL" id="CP114052">
    <property type="protein sequence ID" value="WAW14081.1"/>
    <property type="molecule type" value="Genomic_DNA"/>
</dbReference>
<organism evidence="5 6">
    <name type="scientific">Peptostreptococcus equinus</name>
    <dbReference type="NCBI Taxonomy" id="3003601"/>
    <lineage>
        <taxon>Bacteria</taxon>
        <taxon>Bacillati</taxon>
        <taxon>Bacillota</taxon>
        <taxon>Clostridia</taxon>
        <taxon>Peptostreptococcales</taxon>
        <taxon>Peptostreptococcaceae</taxon>
        <taxon>Peptostreptococcus</taxon>
    </lineage>
</organism>
<keyword evidence="6" id="KW-1185">Reference proteome</keyword>
<proteinExistence type="predicted"/>
<evidence type="ECO:0000259" key="4">
    <source>
        <dbReference type="PROSITE" id="PS51379"/>
    </source>
</evidence>
<dbReference type="PANTHER" id="PTHR43122:SF1">
    <property type="entry name" value="IRON-SULFUR-BINDING PROTEIN"/>
    <property type="match status" value="1"/>
</dbReference>
<accession>A0ABY7JL51</accession>
<evidence type="ECO:0000313" key="6">
    <source>
        <dbReference type="Proteomes" id="UP001164187"/>
    </source>
</evidence>
<protein>
    <submittedName>
        <fullName evidence="5">EFR1 family ferrodoxin</fullName>
    </submittedName>
</protein>
<feature type="domain" description="4Fe-4S ferredoxin-type" evidence="4">
    <location>
        <begin position="207"/>
        <end position="235"/>
    </location>
</feature>
<dbReference type="InterPro" id="IPR047964">
    <property type="entry name" value="EFR1-like"/>
</dbReference>
<gene>
    <name evidence="5" type="ORF">O0R46_05605</name>
</gene>
<dbReference type="Pfam" id="PF12724">
    <property type="entry name" value="Flavodoxin_5"/>
    <property type="match status" value="1"/>
</dbReference>